<feature type="domain" description="Alpha-2-macroglobulin" evidence="5">
    <location>
        <begin position="670"/>
        <end position="761"/>
    </location>
</feature>
<dbReference type="InterPro" id="IPR036055">
    <property type="entry name" value="LDL_receptor-like_sf"/>
</dbReference>
<feature type="region of interest" description="Disordered" evidence="3">
    <location>
        <begin position="533"/>
        <end position="554"/>
    </location>
</feature>
<dbReference type="InParanoid" id="A0A1V9XIF6"/>
<sequence length="1895" mass="210701">MLLARDCLEDASRFQEGESSLEQSACKSSDTAPQLSAFGARNDFYGVWDFEFPIGDLLRSTKNVQRFKLVLKAKVMDARTSLVRKGYSESLIFRKSYTLRFEGPPKQVFKPGLPFRAYIELRYQDGTPVEPEWFRGRPVSHYLRVTIFVPSLAAQPKLQHPRILLMAGTRWEVQIDVTPNWSNSSRPIFLEAHFFDEYFGVERAKLVLVPEFSENSHHLAISTSTRNARVGEYIIFHVRANYYVESFQYLVMSKGVIIKSGVESMTSSIRTFAVTLTKDMSPRAIIVVYDLTADDKLLADSLEFPVEGVAMNKVSIQSESRDRSGSSLNLTVYADVGSVIGISSQPLDVLATYIHHPISTRKRSSPPVAITETNVAFMCGAIRRSSSHDNNAGNKMHVPVAAVGASHLRLSPSREKLLPRRAAAAARPRVCVCVFVLVEISKYRLTNDTIKNLQAGCPTIVNARLQSEVHTAVTGLTRSEESRRVTHVCHALPSVAILSGAPERYRTTDAASNCDVRTPHVWRTPWGGFHGLQVHHGAPQTTRENRRSSSVSSPGLYAQQDLSTVAASLEFTDSGSPHATQVDTHSTFQALGLSLFSDAYVGRRPRVCIVSSGYAPCFDGSCYSTSKMCNGVEDCADGADEFSCHHRHAIDWERFRRTRRNLVSSDFEATWLWKDVSISATGHSTVSMAAPSSRCPWAVSAVAVSPFRGIYTLPNPEMLTSSRPFYMTVDAPKAARLGEHFSARVALFNLGQTKLEVLVTLANSLDYKFVYVNAPLDSSSNGHHRYSRHQQYRTDEVKAQKSNSIKQLQHHQQPITMYGEHQHLVFLWPQRPVVLLFPIVGIRPGETNLTVAAKTQTMKTSMSTTIKLIVRLIGNGQNELNSGSVGRTLIEDVGVDLFSYELLETLSGTDRGLPLGVDLSNPTATESSYAKYYPTPPSRDRPEPRFPRGVGTHTNETQGPEGFEWRSRASLLVDIPRGAYVLKQLDTGITGLQQEASFGPAGRNHIPAGNYHTAEITITGSAFGPPFAVSPLTAETVFGLPGETGEANMFSFAASLLSLQLLQTNKNLVRRHRHVFQHLFLTYQTQLSYQRDNGGFAMFTHSDVPASVCCTQASPLDFSPDCPKTLYVVRRPSSRKEERLDHASSGVTAIPTLRESLLSLQPPLRLMEAMLLFISNMVVFRYVLVMWKGHTVIKRCSFNALNVGKVTNAERVPPEVECASAPRVRLLRCVIREKCLPLAACPQGEGAVESESAARVETRLTALTARYFHKANRLFPEWKNFVHVDHKVLERALAFLLASQAKNGAFHDYDGYFTYDRKMALKCTDDNHKVANVSLTAYVVIALHELRNLEGPLMVKVVPAIRLAQEYLAWSVPFISKEEDPYQLAITAYALRLISSSEAEYAFALLDRKYIQDGDMRYWSKRRFQADPSGVGSGTGGGGGLPFILDAGSQPPKVTALIRSELHAVDVETTAYALLAYLYGKAVMVKPVVEWLAQHRRHDGGWASTQDTIVAMEALLEYDKRTFSSEAEERELSMTITIEAACLPGISKQFHVSIGNRYQLQRFRIPNAWGQLTVRARGVGVALLQMALSSRHHEPPSPVSNSLSLEVKVFSSGRNHSRLHFRSCQSWLGGRGSGRVRGTAGEGVLSGLVVLEAVLPTGYGVDRDTLLQYVHSGTARNLRHAHALDEGRVAFYFDYLDSFAICINFTALRLLPTAVVSRQTLVKVYEYHEPERLNQTLVDLSFLHELQVCDVCGSYQCVECPSYNAAQGNAPKNHLSLFLFMLVAVHLLRVPPSRFSASQHQRPRLHSRGLLASNLHPDPGRGNGEVRACVFYLFVIAILSRRPCPTARSPASRHCFRRLRRPLPPAPIRHRCRLQFVASSVPEQLRRGKNPDDDV</sequence>
<evidence type="ECO:0000259" key="6">
    <source>
        <dbReference type="SMART" id="SM01361"/>
    </source>
</evidence>
<dbReference type="SUPFAM" id="SSF49410">
    <property type="entry name" value="Alpha-macroglobulin receptor domain"/>
    <property type="match status" value="1"/>
</dbReference>
<evidence type="ECO:0000259" key="4">
    <source>
        <dbReference type="SMART" id="SM01359"/>
    </source>
</evidence>
<keyword evidence="8" id="KW-1185">Reference proteome</keyword>
<accession>A0A1V9XIF6</accession>
<dbReference type="PANTHER" id="PTHR11412:SF146">
    <property type="entry name" value="CD109 ANTIGEN"/>
    <property type="match status" value="1"/>
</dbReference>
<dbReference type="InterPro" id="IPR001599">
    <property type="entry name" value="Macroglobln_a2"/>
</dbReference>
<dbReference type="SUPFAM" id="SSF48239">
    <property type="entry name" value="Terpenoid cyclases/Protein prenyltransferases"/>
    <property type="match status" value="2"/>
</dbReference>
<feature type="region of interest" description="Disordered" evidence="3">
    <location>
        <begin position="926"/>
        <end position="961"/>
    </location>
</feature>
<dbReference type="InterPro" id="IPR008930">
    <property type="entry name" value="Terpenoid_cyclase/PrenylTrfase"/>
</dbReference>
<dbReference type="InterPro" id="IPR011626">
    <property type="entry name" value="Alpha-macroglobulin_TED"/>
</dbReference>
<dbReference type="Pfam" id="PF07678">
    <property type="entry name" value="TED_complement"/>
    <property type="match status" value="2"/>
</dbReference>
<dbReference type="Gene3D" id="2.20.130.20">
    <property type="match status" value="1"/>
</dbReference>
<evidence type="ECO:0000256" key="2">
    <source>
        <dbReference type="PROSITE-ProRule" id="PRU00124"/>
    </source>
</evidence>
<dbReference type="Gene3D" id="2.60.40.690">
    <property type="entry name" value="Alpha-macroglobulin, receptor-binding domain"/>
    <property type="match status" value="1"/>
</dbReference>
<dbReference type="GO" id="GO:0005615">
    <property type="term" value="C:extracellular space"/>
    <property type="evidence" value="ECO:0007669"/>
    <property type="project" value="InterPro"/>
</dbReference>
<dbReference type="InterPro" id="IPR009048">
    <property type="entry name" value="A-macroglobulin_rcpt-bd"/>
</dbReference>
<dbReference type="SUPFAM" id="SSF57424">
    <property type="entry name" value="LDL receptor-like module"/>
    <property type="match status" value="1"/>
</dbReference>
<dbReference type="Proteomes" id="UP000192247">
    <property type="component" value="Unassembled WGS sequence"/>
</dbReference>
<dbReference type="CDD" id="cd00112">
    <property type="entry name" value="LDLa"/>
    <property type="match status" value="1"/>
</dbReference>
<dbReference type="Gene3D" id="2.60.40.1930">
    <property type="match status" value="1"/>
</dbReference>
<feature type="disulfide bond" evidence="2">
    <location>
        <begin position="629"/>
        <end position="644"/>
    </location>
</feature>
<dbReference type="PANTHER" id="PTHR11412">
    <property type="entry name" value="MACROGLOBULIN / COMPLEMENT"/>
    <property type="match status" value="1"/>
</dbReference>
<feature type="domain" description="Alpha-2-macroglobulin bait region" evidence="4">
    <location>
        <begin position="219"/>
        <end position="352"/>
    </location>
</feature>
<comment type="caution">
    <text evidence="2">Lacks conserved residue(s) required for the propagation of feature annotation.</text>
</comment>
<organism evidence="7 8">
    <name type="scientific">Tropilaelaps mercedesae</name>
    <dbReference type="NCBI Taxonomy" id="418985"/>
    <lineage>
        <taxon>Eukaryota</taxon>
        <taxon>Metazoa</taxon>
        <taxon>Ecdysozoa</taxon>
        <taxon>Arthropoda</taxon>
        <taxon>Chelicerata</taxon>
        <taxon>Arachnida</taxon>
        <taxon>Acari</taxon>
        <taxon>Parasitiformes</taxon>
        <taxon>Mesostigmata</taxon>
        <taxon>Gamasina</taxon>
        <taxon>Dermanyssoidea</taxon>
        <taxon>Laelapidae</taxon>
        <taxon>Tropilaelaps</taxon>
    </lineage>
</organism>
<reference evidence="7 8" key="1">
    <citation type="journal article" date="2017" name="Gigascience">
        <title>Draft genome of the honey bee ectoparasitic mite, Tropilaelaps mercedesae, is shaped by the parasitic life history.</title>
        <authorList>
            <person name="Dong X."/>
            <person name="Armstrong S.D."/>
            <person name="Xia D."/>
            <person name="Makepeace B.L."/>
            <person name="Darby A.C."/>
            <person name="Kadowaki T."/>
        </authorList>
    </citation>
    <scope>NUCLEOTIDE SEQUENCE [LARGE SCALE GENOMIC DNA]</scope>
    <source>
        <strain evidence="7">Wuxi-XJTLU</strain>
    </source>
</reference>
<dbReference type="STRING" id="418985.A0A1V9XIF6"/>
<protein>
    <submittedName>
        <fullName evidence="7">CD109 antigen-like</fullName>
    </submittedName>
</protein>
<dbReference type="OrthoDB" id="6499004at2759"/>
<dbReference type="Gene3D" id="1.50.10.20">
    <property type="match status" value="2"/>
</dbReference>
<dbReference type="InterPro" id="IPR036595">
    <property type="entry name" value="A-macroglobulin_rcpt-bd_sf"/>
</dbReference>
<name>A0A1V9XIF6_9ACAR</name>
<dbReference type="Gene3D" id="2.60.40.10">
    <property type="entry name" value="Immunoglobulins"/>
    <property type="match status" value="2"/>
</dbReference>
<dbReference type="InterPro" id="IPR050473">
    <property type="entry name" value="A2M/Complement_sys"/>
</dbReference>
<feature type="domain" description="Alpha-macroglobulin receptor-binding" evidence="6">
    <location>
        <begin position="1646"/>
        <end position="1738"/>
    </location>
</feature>
<dbReference type="PROSITE" id="PS50068">
    <property type="entry name" value="LDLRA_2"/>
    <property type="match status" value="1"/>
</dbReference>
<dbReference type="SMART" id="SM01360">
    <property type="entry name" value="A2M"/>
    <property type="match status" value="1"/>
</dbReference>
<gene>
    <name evidence="7" type="ORF">BIW11_01169</name>
</gene>
<evidence type="ECO:0000256" key="1">
    <source>
        <dbReference type="ARBA" id="ARBA00023157"/>
    </source>
</evidence>
<dbReference type="EMBL" id="MNPL01010171">
    <property type="protein sequence ID" value="OQR73289.1"/>
    <property type="molecule type" value="Genomic_DNA"/>
</dbReference>
<dbReference type="Pfam" id="PF00207">
    <property type="entry name" value="A2M"/>
    <property type="match status" value="1"/>
</dbReference>
<keyword evidence="1 2" id="KW-1015">Disulfide bond</keyword>
<evidence type="ECO:0000313" key="7">
    <source>
        <dbReference type="EMBL" id="OQR73289.1"/>
    </source>
</evidence>
<comment type="caution">
    <text evidence="7">The sequence shown here is derived from an EMBL/GenBank/DDBJ whole genome shotgun (WGS) entry which is preliminary data.</text>
</comment>
<dbReference type="SMART" id="SM01359">
    <property type="entry name" value="A2M_N_2"/>
    <property type="match status" value="1"/>
</dbReference>
<feature type="disulfide bond" evidence="2">
    <location>
        <begin position="617"/>
        <end position="635"/>
    </location>
</feature>
<proteinExistence type="predicted"/>
<dbReference type="Gene3D" id="4.10.400.10">
    <property type="entry name" value="Low-density Lipoprotein Receptor"/>
    <property type="match status" value="1"/>
</dbReference>
<dbReference type="Pfam" id="PF07677">
    <property type="entry name" value="A2M_recep"/>
    <property type="match status" value="1"/>
</dbReference>
<evidence type="ECO:0000313" key="8">
    <source>
        <dbReference type="Proteomes" id="UP000192247"/>
    </source>
</evidence>
<dbReference type="SMART" id="SM01361">
    <property type="entry name" value="A2M_recep"/>
    <property type="match status" value="1"/>
</dbReference>
<evidence type="ECO:0000256" key="3">
    <source>
        <dbReference type="SAM" id="MobiDB-lite"/>
    </source>
</evidence>
<dbReference type="SMART" id="SM00192">
    <property type="entry name" value="LDLa"/>
    <property type="match status" value="1"/>
</dbReference>
<evidence type="ECO:0000259" key="5">
    <source>
        <dbReference type="SMART" id="SM01360"/>
    </source>
</evidence>
<dbReference type="InterPro" id="IPR011625">
    <property type="entry name" value="A2M_N_BRD"/>
</dbReference>
<dbReference type="GO" id="GO:0004866">
    <property type="term" value="F:endopeptidase inhibitor activity"/>
    <property type="evidence" value="ECO:0007669"/>
    <property type="project" value="InterPro"/>
</dbReference>
<dbReference type="InterPro" id="IPR002172">
    <property type="entry name" value="LDrepeatLR_classA_rpt"/>
</dbReference>
<dbReference type="InterPro" id="IPR013783">
    <property type="entry name" value="Ig-like_fold"/>
</dbReference>
<dbReference type="Pfam" id="PF07703">
    <property type="entry name" value="A2M_BRD"/>
    <property type="match status" value="1"/>
</dbReference>